<evidence type="ECO:0000313" key="2">
    <source>
        <dbReference type="Proteomes" id="UP000179227"/>
    </source>
</evidence>
<dbReference type="Proteomes" id="UP000179227">
    <property type="component" value="Unassembled WGS sequence"/>
</dbReference>
<evidence type="ECO:0000313" key="1">
    <source>
        <dbReference type="EMBL" id="OGE08199.1"/>
    </source>
</evidence>
<organism evidence="1 2">
    <name type="scientific">Candidatus Curtissbacteria bacterium RIFCSPLOWO2_01_FULL_42_26</name>
    <dbReference type="NCBI Taxonomy" id="1797729"/>
    <lineage>
        <taxon>Bacteria</taxon>
        <taxon>Candidatus Curtissiibacteriota</taxon>
    </lineage>
</organism>
<proteinExistence type="predicted"/>
<dbReference type="EMBL" id="MFBS01000041">
    <property type="protein sequence ID" value="OGE08199.1"/>
    <property type="molecule type" value="Genomic_DNA"/>
</dbReference>
<dbReference type="STRING" id="1797729.A3A60_03735"/>
<comment type="caution">
    <text evidence="1">The sequence shown here is derived from an EMBL/GenBank/DDBJ whole genome shotgun (WGS) entry which is preliminary data.</text>
</comment>
<sequence length="140" mass="16150">MASPEYPQNPLERVRMRILERQQEETLARELFHLALDLLQERGKMQSFLRIVKWKSYDHLINSSEPPVSVSITADADLEKSKSVMIDIKEYGRTTIRRKGKGAGEKFNAYIPFVLSATKLDQLRIYQAALNQIATQFGEH</sequence>
<reference evidence="1 2" key="1">
    <citation type="journal article" date="2016" name="Nat. Commun.">
        <title>Thousands of microbial genomes shed light on interconnected biogeochemical processes in an aquifer system.</title>
        <authorList>
            <person name="Anantharaman K."/>
            <person name="Brown C.T."/>
            <person name="Hug L.A."/>
            <person name="Sharon I."/>
            <person name="Castelle C.J."/>
            <person name="Probst A.J."/>
            <person name="Thomas B.C."/>
            <person name="Singh A."/>
            <person name="Wilkins M.J."/>
            <person name="Karaoz U."/>
            <person name="Brodie E.L."/>
            <person name="Williams K.H."/>
            <person name="Hubbard S.S."/>
            <person name="Banfield J.F."/>
        </authorList>
    </citation>
    <scope>NUCLEOTIDE SEQUENCE [LARGE SCALE GENOMIC DNA]</scope>
</reference>
<protein>
    <submittedName>
        <fullName evidence="1">Uncharacterized protein</fullName>
    </submittedName>
</protein>
<accession>A0A1F5HW32</accession>
<dbReference type="AlphaFoldDB" id="A0A1F5HW32"/>
<gene>
    <name evidence="1" type="ORF">A3A60_03735</name>
</gene>
<name>A0A1F5HW32_9BACT</name>